<dbReference type="AlphaFoldDB" id="A0A1V9YTA8"/>
<protein>
    <submittedName>
        <fullName evidence="2">Uncharacterized protein</fullName>
    </submittedName>
</protein>
<dbReference type="Proteomes" id="UP000243217">
    <property type="component" value="Unassembled WGS sequence"/>
</dbReference>
<dbReference type="Pfam" id="PF08653">
    <property type="entry name" value="DASH_Dam1"/>
    <property type="match status" value="1"/>
</dbReference>
<dbReference type="EMBL" id="JNBS01002965">
    <property type="protein sequence ID" value="OQR88871.1"/>
    <property type="molecule type" value="Genomic_DNA"/>
</dbReference>
<dbReference type="GO" id="GO:0042729">
    <property type="term" value="C:DASH complex"/>
    <property type="evidence" value="ECO:0007669"/>
    <property type="project" value="InterPro"/>
</dbReference>
<proteinExistence type="predicted"/>
<feature type="region of interest" description="Disordered" evidence="1">
    <location>
        <begin position="78"/>
        <end position="127"/>
    </location>
</feature>
<dbReference type="InterPro" id="IPR013962">
    <property type="entry name" value="DASH_Dam1"/>
</dbReference>
<gene>
    <name evidence="2" type="ORF">THRCLA_10052</name>
</gene>
<dbReference type="GO" id="GO:0008608">
    <property type="term" value="P:attachment of spindle microtubules to kinetochore"/>
    <property type="evidence" value="ECO:0007669"/>
    <property type="project" value="InterPro"/>
</dbReference>
<dbReference type="OrthoDB" id="165501at2759"/>
<name>A0A1V9YTA8_9STRA</name>
<sequence>MNADIKREFRRLRNAMRELDTNVKKLSVINNSVVDFNTKFGGLMTAISLQQGCIEPRAPPSDPTPPISKIPVLKLASTSTTPEVKDSKPSKATKSLVKKPSKPTKPARTWNWPKGVRSKMPKKYQTPTEMEKVERVLMVLTDSLRGMSIGDLVKASHVTVIQCKEILQTLMKLEQIKRKREKEGFIYCRI</sequence>
<accession>A0A1V9YTA8</accession>
<evidence type="ECO:0000256" key="1">
    <source>
        <dbReference type="SAM" id="MobiDB-lite"/>
    </source>
</evidence>
<evidence type="ECO:0000313" key="2">
    <source>
        <dbReference type="EMBL" id="OQR88871.1"/>
    </source>
</evidence>
<reference evidence="2 3" key="1">
    <citation type="journal article" date="2014" name="Genome Biol. Evol.">
        <title>The secreted proteins of Achlya hypogyna and Thraustotheca clavata identify the ancestral oomycete secretome and reveal gene acquisitions by horizontal gene transfer.</title>
        <authorList>
            <person name="Misner I."/>
            <person name="Blouin N."/>
            <person name="Leonard G."/>
            <person name="Richards T.A."/>
            <person name="Lane C.E."/>
        </authorList>
    </citation>
    <scope>NUCLEOTIDE SEQUENCE [LARGE SCALE GENOMIC DNA]</scope>
    <source>
        <strain evidence="2 3">ATCC 34112</strain>
    </source>
</reference>
<keyword evidence="3" id="KW-1185">Reference proteome</keyword>
<organism evidence="2 3">
    <name type="scientific">Thraustotheca clavata</name>
    <dbReference type="NCBI Taxonomy" id="74557"/>
    <lineage>
        <taxon>Eukaryota</taxon>
        <taxon>Sar</taxon>
        <taxon>Stramenopiles</taxon>
        <taxon>Oomycota</taxon>
        <taxon>Saprolegniomycetes</taxon>
        <taxon>Saprolegniales</taxon>
        <taxon>Achlyaceae</taxon>
        <taxon>Thraustotheca</taxon>
    </lineage>
</organism>
<comment type="caution">
    <text evidence="2">The sequence shown here is derived from an EMBL/GenBank/DDBJ whole genome shotgun (WGS) entry which is preliminary data.</text>
</comment>
<dbReference type="GO" id="GO:0072686">
    <property type="term" value="C:mitotic spindle"/>
    <property type="evidence" value="ECO:0007669"/>
    <property type="project" value="InterPro"/>
</dbReference>
<evidence type="ECO:0000313" key="3">
    <source>
        <dbReference type="Proteomes" id="UP000243217"/>
    </source>
</evidence>